<comment type="caution">
    <text evidence="1">The sequence shown here is derived from an EMBL/GenBank/DDBJ whole genome shotgun (WGS) entry which is preliminary data.</text>
</comment>
<dbReference type="Gene3D" id="2.180.10.10">
    <property type="entry name" value="RHS repeat-associated core"/>
    <property type="match status" value="1"/>
</dbReference>
<dbReference type="Proteomes" id="UP001273350">
    <property type="component" value="Unassembled WGS sequence"/>
</dbReference>
<reference evidence="1 2" key="1">
    <citation type="submission" date="2023-11" db="EMBL/GenBank/DDBJ databases">
        <title>Unpublished Manusciprt.</title>
        <authorList>
            <person name="Saticioglu I.B."/>
            <person name="Ay H."/>
            <person name="Ajmi N."/>
            <person name="Altun S."/>
            <person name="Duman M."/>
        </authorList>
    </citation>
    <scope>NUCLEOTIDE SEQUENCE [LARGE SCALE GENOMIC DNA]</scope>
    <source>
        <strain evidence="1 2">Fl-318</strain>
    </source>
</reference>
<dbReference type="InterPro" id="IPR050708">
    <property type="entry name" value="T6SS_VgrG/RHS"/>
</dbReference>
<proteinExistence type="predicted"/>
<dbReference type="NCBIfam" id="TIGR03696">
    <property type="entry name" value="Rhs_assc_core"/>
    <property type="match status" value="1"/>
</dbReference>
<dbReference type="PANTHER" id="PTHR32305">
    <property type="match status" value="1"/>
</dbReference>
<keyword evidence="2" id="KW-1185">Reference proteome</keyword>
<gene>
    <name evidence="1" type="ORF">SGQ83_00050</name>
</gene>
<dbReference type="EMBL" id="JAWXVI010000001">
    <property type="protein sequence ID" value="MDX6187728.1"/>
    <property type="molecule type" value="Genomic_DNA"/>
</dbReference>
<evidence type="ECO:0000313" key="1">
    <source>
        <dbReference type="EMBL" id="MDX6187728.1"/>
    </source>
</evidence>
<accession>A0ABU4R6T2</accession>
<dbReference type="RefSeq" id="WP_255663882.1">
    <property type="nucleotide sequence ID" value="NZ_CP087134.1"/>
</dbReference>
<protein>
    <submittedName>
        <fullName evidence="1">RHS repeat-associated core domain-containing protein</fullName>
    </submittedName>
</protein>
<dbReference type="InterPro" id="IPR022385">
    <property type="entry name" value="Rhs_assc_core"/>
</dbReference>
<sequence>MCLDYYPFGMLVPNRHKSIDDYRYGFNGKEKDDEIKGGEGNHYDYGFRVHDPRVGRFFSVDPLAEKYAGVSSYAYVLNNPIIFIDPDGRDVLPWYVRSVLPNGTGKFEYQLSTRHLINAMKDFMKTSYGGNFISQFMKKNQNAYGYTAKNDGKYSKHDLNIVNVNIENAKDKGAYMTAEGSFDVIEKSKGVLSFTMYINEAGDKAGNGETIAHEAGLHGFKVDEIIKVYNEAGMDAVEKLRANNSGGSRDHAAIKKNDMTHGGVKIYHQVENELIKLDPTYKKTFEGEKKLYGYQY</sequence>
<evidence type="ECO:0000313" key="2">
    <source>
        <dbReference type="Proteomes" id="UP001273350"/>
    </source>
</evidence>
<dbReference type="PANTHER" id="PTHR32305:SF15">
    <property type="entry name" value="PROTEIN RHSA-RELATED"/>
    <property type="match status" value="1"/>
</dbReference>
<organism evidence="1 2">
    <name type="scientific">Flavobacterium cupriresistens</name>
    <dbReference type="NCBI Taxonomy" id="2893885"/>
    <lineage>
        <taxon>Bacteria</taxon>
        <taxon>Pseudomonadati</taxon>
        <taxon>Bacteroidota</taxon>
        <taxon>Flavobacteriia</taxon>
        <taxon>Flavobacteriales</taxon>
        <taxon>Flavobacteriaceae</taxon>
        <taxon>Flavobacterium</taxon>
    </lineage>
</organism>
<name>A0ABU4R6T2_9FLAO</name>